<sequence length="79" mass="9346">MGWEKNEMSIQFFICLQFITSSRLEHNTFYTFSIFPTTCILKRNQKNSNSNFFCNRICVHGILANRKIKVEFDSGKHYA</sequence>
<proteinExistence type="predicted"/>
<reference evidence="1 2" key="1">
    <citation type="submission" date="2017-09" db="EMBL/GenBank/DDBJ databases">
        <title>WGS assembly of Aquilegia coerulea Goldsmith.</title>
        <authorList>
            <person name="Hodges S."/>
            <person name="Kramer E."/>
            <person name="Nordborg M."/>
            <person name="Tomkins J."/>
            <person name="Borevitz J."/>
            <person name="Derieg N."/>
            <person name="Yan J."/>
            <person name="Mihaltcheva S."/>
            <person name="Hayes R.D."/>
            <person name="Rokhsar D."/>
        </authorList>
    </citation>
    <scope>NUCLEOTIDE SEQUENCE [LARGE SCALE GENOMIC DNA]</scope>
    <source>
        <strain evidence="2">cv. Goldsmith</strain>
    </source>
</reference>
<dbReference type="Proteomes" id="UP000230069">
    <property type="component" value="Unassembled WGS sequence"/>
</dbReference>
<dbReference type="InParanoid" id="A0A2G5DCQ5"/>
<organism evidence="1 2">
    <name type="scientific">Aquilegia coerulea</name>
    <name type="common">Rocky mountain columbine</name>
    <dbReference type="NCBI Taxonomy" id="218851"/>
    <lineage>
        <taxon>Eukaryota</taxon>
        <taxon>Viridiplantae</taxon>
        <taxon>Streptophyta</taxon>
        <taxon>Embryophyta</taxon>
        <taxon>Tracheophyta</taxon>
        <taxon>Spermatophyta</taxon>
        <taxon>Magnoliopsida</taxon>
        <taxon>Ranunculales</taxon>
        <taxon>Ranunculaceae</taxon>
        <taxon>Thalictroideae</taxon>
        <taxon>Aquilegia</taxon>
    </lineage>
</organism>
<name>A0A2G5DCQ5_AQUCA</name>
<evidence type="ECO:0000313" key="1">
    <source>
        <dbReference type="EMBL" id="PIA41286.1"/>
    </source>
</evidence>
<keyword evidence="2" id="KW-1185">Reference proteome</keyword>
<evidence type="ECO:0000313" key="2">
    <source>
        <dbReference type="Proteomes" id="UP000230069"/>
    </source>
</evidence>
<accession>A0A2G5DCQ5</accession>
<dbReference type="EMBL" id="KZ305040">
    <property type="protein sequence ID" value="PIA41286.1"/>
    <property type="molecule type" value="Genomic_DNA"/>
</dbReference>
<gene>
    <name evidence="1" type="ORF">AQUCO_02300211v1</name>
</gene>
<protein>
    <submittedName>
        <fullName evidence="1">Uncharacterized protein</fullName>
    </submittedName>
</protein>
<dbReference type="AlphaFoldDB" id="A0A2G5DCQ5"/>